<gene>
    <name evidence="1" type="ORF">AKO1_000463</name>
</gene>
<comment type="caution">
    <text evidence="1">The sequence shown here is derived from an EMBL/GenBank/DDBJ whole genome shotgun (WGS) entry which is preliminary data.</text>
</comment>
<accession>A0AAW2ZR00</accession>
<reference evidence="1 2" key="1">
    <citation type="submission" date="2024-03" db="EMBL/GenBank/DDBJ databases">
        <title>The Acrasis kona genome and developmental transcriptomes reveal deep origins of eukaryotic multicellular pathways.</title>
        <authorList>
            <person name="Sheikh S."/>
            <person name="Fu C.-J."/>
            <person name="Brown M.W."/>
            <person name="Baldauf S.L."/>
        </authorList>
    </citation>
    <scope>NUCLEOTIDE SEQUENCE [LARGE SCALE GENOMIC DNA]</scope>
    <source>
        <strain evidence="1 2">ATCC MYA-3509</strain>
    </source>
</reference>
<evidence type="ECO:0008006" key="3">
    <source>
        <dbReference type="Google" id="ProtNLM"/>
    </source>
</evidence>
<dbReference type="EMBL" id="JAOPGA020001882">
    <property type="protein sequence ID" value="KAL0491893.1"/>
    <property type="molecule type" value="Genomic_DNA"/>
</dbReference>
<dbReference type="Proteomes" id="UP001431209">
    <property type="component" value="Unassembled WGS sequence"/>
</dbReference>
<protein>
    <recommendedName>
        <fullName evidence="3">VTC domain-containing protein</fullName>
    </recommendedName>
</protein>
<proteinExistence type="predicted"/>
<organism evidence="1 2">
    <name type="scientific">Acrasis kona</name>
    <dbReference type="NCBI Taxonomy" id="1008807"/>
    <lineage>
        <taxon>Eukaryota</taxon>
        <taxon>Discoba</taxon>
        <taxon>Heterolobosea</taxon>
        <taxon>Tetramitia</taxon>
        <taxon>Eutetramitia</taxon>
        <taxon>Acrasidae</taxon>
        <taxon>Acrasis</taxon>
    </lineage>
</organism>
<name>A0AAW2ZR00_9EUKA</name>
<dbReference type="AlphaFoldDB" id="A0AAW2ZR00"/>
<keyword evidence="2" id="KW-1185">Reference proteome</keyword>
<evidence type="ECO:0000313" key="1">
    <source>
        <dbReference type="EMBL" id="KAL0491893.1"/>
    </source>
</evidence>
<sequence length="207" mass="24264">MYELRTFINCDDTNFVNRLSTEKYRSDLYFVFDNADIGLKIRKESSKKPYIELKIRLERDPGGAELWKKRISTKIKNVPIHYNAECNCLREEVYNEIETTLGADSVAKNYLKYFQSCRSQNSFVLSRVSKFQSKTINFEYVMETAHIKVELLSQQEMLNKPLFFTSRSAEAKSTKKLSESLLDGSTFIGYPEFLMRLNKVVHEPYNK</sequence>
<evidence type="ECO:0000313" key="2">
    <source>
        <dbReference type="Proteomes" id="UP001431209"/>
    </source>
</evidence>